<feature type="chain" id="PRO_5044549653" description="Outer membrane protein beta-barrel domain-containing protein" evidence="1">
    <location>
        <begin position="29"/>
        <end position="303"/>
    </location>
</feature>
<reference evidence="3 4" key="1">
    <citation type="submission" date="2016-02" db="EMBL/GenBank/DDBJ databases">
        <title>Draft genome sequence of Hydrogenophaga sp. LPB0072.</title>
        <authorList>
            <person name="Shin S.-K."/>
            <person name="Yi H."/>
        </authorList>
    </citation>
    <scope>NUCLEOTIDE SEQUENCE [LARGE SCALE GENOMIC DNA]</scope>
    <source>
        <strain evidence="3 4">LPB0072</strain>
    </source>
</reference>
<feature type="signal peptide" evidence="1">
    <location>
        <begin position="1"/>
        <end position="28"/>
    </location>
</feature>
<dbReference type="EMBL" id="CP017476">
    <property type="protein sequence ID" value="AOW14486.1"/>
    <property type="molecule type" value="Genomic_DNA"/>
</dbReference>
<dbReference type="InterPro" id="IPR020080">
    <property type="entry name" value="OM_adhesin/peptidase_omptin"/>
</dbReference>
<dbReference type="Gene3D" id="2.40.128.90">
    <property type="entry name" value="OMPT-like"/>
    <property type="match status" value="1"/>
</dbReference>
<evidence type="ECO:0000256" key="1">
    <source>
        <dbReference type="SAM" id="SignalP"/>
    </source>
</evidence>
<dbReference type="GO" id="GO:0004190">
    <property type="term" value="F:aspartic-type endopeptidase activity"/>
    <property type="evidence" value="ECO:0007669"/>
    <property type="project" value="InterPro"/>
</dbReference>
<dbReference type="Proteomes" id="UP000185680">
    <property type="component" value="Chromosome"/>
</dbReference>
<dbReference type="OrthoDB" id="7591823at2"/>
<dbReference type="Proteomes" id="UP000185657">
    <property type="component" value="Unassembled WGS sequence"/>
</dbReference>
<evidence type="ECO:0008006" key="6">
    <source>
        <dbReference type="Google" id="ProtNLM"/>
    </source>
</evidence>
<reference evidence="2 5" key="2">
    <citation type="submission" date="2016-10" db="EMBL/GenBank/DDBJ databases">
        <title>Hydorgenophaga sp. LPB0072 isolated from gastropod.</title>
        <authorList>
            <person name="Kim E."/>
            <person name="Yi H."/>
        </authorList>
    </citation>
    <scope>NUCLEOTIDE SEQUENCE [LARGE SCALE GENOMIC DNA]</scope>
    <source>
        <strain evidence="2 5">LPB0072</strain>
    </source>
</reference>
<evidence type="ECO:0000313" key="4">
    <source>
        <dbReference type="Proteomes" id="UP000185657"/>
    </source>
</evidence>
<gene>
    <name evidence="2" type="ORF">LPB072_18235</name>
    <name evidence="3" type="ORF">LPB72_02800</name>
</gene>
<proteinExistence type="predicted"/>
<dbReference type="InterPro" id="IPR053724">
    <property type="entry name" value="OMP_A26_sf"/>
</dbReference>
<dbReference type="KEGG" id="hyl:LPB072_18235"/>
<organism evidence="2 5">
    <name type="scientific">Hydrogenophaga crassostreae</name>
    <dbReference type="NCBI Taxonomy" id="1763535"/>
    <lineage>
        <taxon>Bacteria</taxon>
        <taxon>Pseudomonadati</taxon>
        <taxon>Pseudomonadota</taxon>
        <taxon>Betaproteobacteria</taxon>
        <taxon>Burkholderiales</taxon>
        <taxon>Comamonadaceae</taxon>
        <taxon>Hydrogenophaga</taxon>
    </lineage>
</organism>
<dbReference type="EMBL" id="LVWD01000003">
    <property type="protein sequence ID" value="OAD43490.1"/>
    <property type="molecule type" value="Genomic_DNA"/>
</dbReference>
<evidence type="ECO:0000313" key="3">
    <source>
        <dbReference type="EMBL" id="OAD43490.1"/>
    </source>
</evidence>
<dbReference type="Pfam" id="PF01278">
    <property type="entry name" value="Omptin"/>
    <property type="match status" value="1"/>
</dbReference>
<evidence type="ECO:0000313" key="5">
    <source>
        <dbReference type="Proteomes" id="UP000185680"/>
    </source>
</evidence>
<dbReference type="SUPFAM" id="SSF69917">
    <property type="entry name" value="OMPT-like"/>
    <property type="match status" value="1"/>
</dbReference>
<dbReference type="STRING" id="1763535.LPB072_18235"/>
<keyword evidence="1" id="KW-0732">Signal</keyword>
<protein>
    <recommendedName>
        <fullName evidence="6">Outer membrane protein beta-barrel domain-containing protein</fullName>
    </recommendedName>
</protein>
<name>A0A167IRQ5_9BURK</name>
<evidence type="ECO:0000313" key="2">
    <source>
        <dbReference type="EMBL" id="AOW14486.1"/>
    </source>
</evidence>
<keyword evidence="4" id="KW-1185">Reference proteome</keyword>
<dbReference type="InterPro" id="IPR000036">
    <property type="entry name" value="Peptidase_A26_omptin"/>
</dbReference>
<dbReference type="AlphaFoldDB" id="A0A167IRQ5"/>
<accession>A0A167IRQ5</accession>
<sequence length="303" mass="32472">MKNPMIRLKATPVIAAIGMLSFASTAFASDFTTEIGARYWHSSGGPEYTLYGGMSPDDGAVSALQYKSKNVASPEVFFRVDHISGVFVKGILAGAVTSKSGVEYDEDFEPETDPYSRTETSQLKSAIKYGSIDVGYGISQGALRVGGFVGYANWNEKYRAYGCTQLATSDICSPGDVADDELGITETDKFTGPRVGVTADFAVNDKLSLSGEAAYFKPDHKNTDNHHLSGLGLTPGNGSGSGSQISIALNYLVTPALSIGAGYRMWSVKSDITTGITEQAPESQLETYKTKRKGMFLQASYRF</sequence>
<dbReference type="GO" id="GO:0006508">
    <property type="term" value="P:proteolysis"/>
    <property type="evidence" value="ECO:0007669"/>
    <property type="project" value="InterPro"/>
</dbReference>
<dbReference type="GO" id="GO:0009279">
    <property type="term" value="C:cell outer membrane"/>
    <property type="evidence" value="ECO:0007669"/>
    <property type="project" value="InterPro"/>
</dbReference>